<evidence type="ECO:0000313" key="1">
    <source>
        <dbReference type="EMBL" id="RXG27187.1"/>
    </source>
</evidence>
<dbReference type="STRING" id="1122159.SAMN02745246_03375"/>
<comment type="caution">
    <text evidence="1">The sequence shown here is derived from an EMBL/GenBank/DDBJ whole genome shotgun (WGS) entry which is preliminary data.</text>
</comment>
<protein>
    <recommendedName>
        <fullName evidence="3">MG2 domain-containing protein</fullName>
    </recommendedName>
</protein>
<gene>
    <name evidence="1" type="ORF">DSL99_2979</name>
</gene>
<name>A0A4Q0PIV4_9FLAO</name>
<sequence>MRTIVNFILALLFMYSASSQEDIIANEALAEKVYLQLDRNTYSTGETIWFKALVTQAIDHAPSPITGVLHVELLNPSEKVILEKQVEITHGIGANFIDIGTFFTPGRYQIRAYTEWNKNFKEAFIYTMYVDILDNSIDLEEDIISLINYSEASQKIKVLLNPQILDTGVTTSVGLNLLSGDTSEKYSIKKNKNGNFLFEEKLSPSSKFIKLKLYTESGKSFTKTFNLSEPAIDIQFMAESGNFVAGFNNVISFKAIDQNGNGVQVAGELVSKLRNFKTSFKSDEYGLGRVHIFPNSGEEYEVNLTEDVKNTKVSYDFPAVDSKGIILSIKDLDNKLGIGLKSNIIENDTLFISISRRGLKLGEIAQFVSDSEANFILLKESLPEGILVFTLKDKNGNALAERLFFNLNNEKQMPISLKTNKQSYKSKEEVSLVLSNAKNKKDTLEATASVLVVPKDFVCQDENIRSYFLLSSELKGKIENPKRFFNPENESRLYDLDNLMLTQGWRKYIFTSTLENDFKFKPEQGLILKGKIGALLDKDRMKKDVIVSLMTFGEEQDFFKQETDSLGRFNFLLPNYSGYKKRILLQTQNQDGRQRDYTLTLDEPKIPQIDFRNEFKTPGLNKKAATLSNKYIIKKKDAFDYDSSINELDEVLINTYKMTAQRQKVADLYGKPDVVIDGDKIRAKEESWSYGLFSVLRASFGNALTFFRVTDESGTYLRPRVQAGDETLVVIDGETLPIFHYHLLSNLSAADIKSVEILKVVSSNYQQLYRDTYNSSFQDSSKVPVWGSILAIYTHSGNGIFTTYRSRGILKTTIPVFAASKAFYSPKYSSSDSAAIKNDNRKTLYWNPTVTLKGNEPINLSFYNGDIPGTKTIIIEALSQDGKLGYKQLDYNVNE</sequence>
<evidence type="ECO:0000313" key="2">
    <source>
        <dbReference type="Proteomes" id="UP000290608"/>
    </source>
</evidence>
<dbReference type="Gene3D" id="2.60.40.1930">
    <property type="match status" value="1"/>
</dbReference>
<reference evidence="1 2" key="1">
    <citation type="submission" date="2018-07" db="EMBL/GenBank/DDBJ databases">
        <title>Leeuwenhoekiella genomics.</title>
        <authorList>
            <person name="Tahon G."/>
            <person name="Willems A."/>
        </authorList>
    </citation>
    <scope>NUCLEOTIDE SEQUENCE [LARGE SCALE GENOMIC DNA]</scope>
    <source>
        <strain evidence="1 2">LMG 1345</strain>
    </source>
</reference>
<evidence type="ECO:0008006" key="3">
    <source>
        <dbReference type="Google" id="ProtNLM"/>
    </source>
</evidence>
<dbReference type="Proteomes" id="UP000290608">
    <property type="component" value="Unassembled WGS sequence"/>
</dbReference>
<dbReference type="RefSeq" id="WP_073100438.1">
    <property type="nucleotide sequence ID" value="NZ_QOVL01000016.1"/>
</dbReference>
<accession>A0A4Q0PIV4</accession>
<dbReference type="AlphaFoldDB" id="A0A4Q0PIV4"/>
<dbReference type="EMBL" id="QOVL01000016">
    <property type="protein sequence ID" value="RXG27187.1"/>
    <property type="molecule type" value="Genomic_DNA"/>
</dbReference>
<organism evidence="1 2">
    <name type="scientific">Leeuwenhoekiella marinoflava</name>
    <dbReference type="NCBI Taxonomy" id="988"/>
    <lineage>
        <taxon>Bacteria</taxon>
        <taxon>Pseudomonadati</taxon>
        <taxon>Bacteroidota</taxon>
        <taxon>Flavobacteriia</taxon>
        <taxon>Flavobacteriales</taxon>
        <taxon>Flavobacteriaceae</taxon>
        <taxon>Leeuwenhoekiella</taxon>
    </lineage>
</organism>
<proteinExistence type="predicted"/>